<dbReference type="AlphaFoldDB" id="A0A1X6NAF2"/>
<dbReference type="RefSeq" id="XP_024342419.1">
    <property type="nucleotide sequence ID" value="XM_024478641.1"/>
</dbReference>
<feature type="compositionally biased region" description="Polar residues" evidence="1">
    <location>
        <begin position="264"/>
        <end position="276"/>
    </location>
</feature>
<gene>
    <name evidence="3" type="ORF">POSPLADRAFT_1044950</name>
</gene>
<dbReference type="OrthoDB" id="2804517at2759"/>
<protein>
    <submittedName>
        <fullName evidence="3">Uncharacterized protein</fullName>
    </submittedName>
</protein>
<organism evidence="3 4">
    <name type="scientific">Postia placenta MAD-698-R-SB12</name>
    <dbReference type="NCBI Taxonomy" id="670580"/>
    <lineage>
        <taxon>Eukaryota</taxon>
        <taxon>Fungi</taxon>
        <taxon>Dikarya</taxon>
        <taxon>Basidiomycota</taxon>
        <taxon>Agaricomycotina</taxon>
        <taxon>Agaricomycetes</taxon>
        <taxon>Polyporales</taxon>
        <taxon>Adustoporiaceae</taxon>
        <taxon>Rhodonia</taxon>
    </lineage>
</organism>
<name>A0A1X6NAF2_9APHY</name>
<feature type="compositionally biased region" description="Basic and acidic residues" evidence="1">
    <location>
        <begin position="332"/>
        <end position="343"/>
    </location>
</feature>
<sequence length="419" mass="46187">MSVFEWAATESRTNVVLCRLVERQPLFAWLHWNTGVGMDLVHAGLKCIVVVFASAMLALVGLALSVFSGLVDRAVPIALMPLLRPDQGDEHALALNYVSSTPSGSKSVSTSKRESASSVPSTPSFQDRAPKMCIKSNDFNLKYFSPQRSSWRALRHLRRKATTFQDMIMPASLFWHPTTVVQLSCARTTPSRREQDVKCATRATNSENVCRTVKNLFLPRKQSSVPPPQKRTDPYAAPYFFPTPGSPHAVDYVRQVQLARRNPQAASQAQRSPRSTSPEREAASAPPTTEPSRRALRNANEAAEQPAEQSASRRRSWQFSPPRLALSPVPTRTKEAADAETHPHTAHLLQRLAPKRKKSSSQPPHSRVPLNVASAATVDEKSADRRLASTSEVVSSTADSNSGGVPAPRKGLWRSLHRR</sequence>
<feature type="transmembrane region" description="Helical" evidence="2">
    <location>
        <begin position="48"/>
        <end position="71"/>
    </location>
</feature>
<reference evidence="3 4" key="1">
    <citation type="submission" date="2017-04" db="EMBL/GenBank/DDBJ databases">
        <title>Genome Sequence of the Model Brown-Rot Fungus Postia placenta SB12.</title>
        <authorList>
            <consortium name="DOE Joint Genome Institute"/>
            <person name="Gaskell J."/>
            <person name="Kersten P."/>
            <person name="Larrondo L.F."/>
            <person name="Canessa P."/>
            <person name="Martinez D."/>
            <person name="Hibbett D."/>
            <person name="Schmoll M."/>
            <person name="Kubicek C.P."/>
            <person name="Martinez A.T."/>
            <person name="Yadav J."/>
            <person name="Master E."/>
            <person name="Magnuson J.K."/>
            <person name="James T."/>
            <person name="Yaver D."/>
            <person name="Berka R."/>
            <person name="Labutti K."/>
            <person name="Lipzen A."/>
            <person name="Aerts A."/>
            <person name="Barry K."/>
            <person name="Henrissat B."/>
            <person name="Blanchette R."/>
            <person name="Grigoriev I."/>
            <person name="Cullen D."/>
        </authorList>
    </citation>
    <scope>NUCLEOTIDE SEQUENCE [LARGE SCALE GENOMIC DNA]</scope>
    <source>
        <strain evidence="3 4">MAD-698-R-SB12</strain>
    </source>
</reference>
<proteinExistence type="predicted"/>
<accession>A0A1X6NAF2</accession>
<feature type="compositionally biased region" description="Polar residues" evidence="1">
    <location>
        <begin position="388"/>
        <end position="403"/>
    </location>
</feature>
<keyword evidence="2" id="KW-1133">Transmembrane helix</keyword>
<dbReference type="EMBL" id="KZ110593">
    <property type="protein sequence ID" value="OSX65625.1"/>
    <property type="molecule type" value="Genomic_DNA"/>
</dbReference>
<feature type="compositionally biased region" description="Low complexity" evidence="1">
    <location>
        <begin position="297"/>
        <end position="310"/>
    </location>
</feature>
<keyword evidence="2" id="KW-0812">Transmembrane</keyword>
<evidence type="ECO:0000256" key="2">
    <source>
        <dbReference type="SAM" id="Phobius"/>
    </source>
</evidence>
<evidence type="ECO:0000256" key="1">
    <source>
        <dbReference type="SAM" id="MobiDB-lite"/>
    </source>
</evidence>
<keyword evidence="2" id="KW-0472">Membrane</keyword>
<feature type="region of interest" description="Disordered" evidence="1">
    <location>
        <begin position="259"/>
        <end position="419"/>
    </location>
</feature>
<evidence type="ECO:0000313" key="4">
    <source>
        <dbReference type="Proteomes" id="UP000194127"/>
    </source>
</evidence>
<feature type="region of interest" description="Disordered" evidence="1">
    <location>
        <begin position="100"/>
        <end position="129"/>
    </location>
</feature>
<feature type="compositionally biased region" description="Basic and acidic residues" evidence="1">
    <location>
        <begin position="378"/>
        <end position="387"/>
    </location>
</feature>
<evidence type="ECO:0000313" key="3">
    <source>
        <dbReference type="EMBL" id="OSX65625.1"/>
    </source>
</evidence>
<keyword evidence="4" id="KW-1185">Reference proteome</keyword>
<dbReference type="GeneID" id="36323591"/>
<dbReference type="Proteomes" id="UP000194127">
    <property type="component" value="Unassembled WGS sequence"/>
</dbReference>
<feature type="compositionally biased region" description="Low complexity" evidence="1">
    <location>
        <begin position="100"/>
        <end position="110"/>
    </location>
</feature>